<dbReference type="InterPro" id="IPR021477">
    <property type="entry name" value="TVIIS_effector_SACOL2603_fam"/>
</dbReference>
<sequence>MTIASNSQLAGQHAQAIVQAANNLTLIGEATLDNQSQFQTNSDLQAYLSRAQSRSQELSQQEVDFVQALQTVASDFDAADALLSRQIKEQPAHGQAQD</sequence>
<evidence type="ECO:0000313" key="1">
    <source>
        <dbReference type="EMBL" id="MBP2623555.1"/>
    </source>
</evidence>
<protein>
    <recommendedName>
        <fullName evidence="3">TIGR04197 family type VII secretion effector</fullName>
    </recommendedName>
</protein>
<dbReference type="EMBL" id="PRDG01000003">
    <property type="protein sequence ID" value="MBP2623555.1"/>
    <property type="molecule type" value="Genomic_DNA"/>
</dbReference>
<gene>
    <name evidence="1" type="ORF">C4K46_06315</name>
</gene>
<proteinExistence type="predicted"/>
<comment type="caution">
    <text evidence="1">The sequence shown here is derived from an EMBL/GenBank/DDBJ whole genome shotgun (WGS) entry which is preliminary data.</text>
</comment>
<dbReference type="Proteomes" id="UP001519296">
    <property type="component" value="Unassembled WGS sequence"/>
</dbReference>
<accession>A0ABS5B478</accession>
<organism evidence="1 2">
    <name type="scientific">Streptococcus oricebi</name>
    <dbReference type="NCBI Taxonomy" id="1547447"/>
    <lineage>
        <taxon>Bacteria</taxon>
        <taxon>Bacillati</taxon>
        <taxon>Bacillota</taxon>
        <taxon>Bacilli</taxon>
        <taxon>Lactobacillales</taxon>
        <taxon>Streptococcaceae</taxon>
        <taxon>Streptococcus</taxon>
    </lineage>
</organism>
<evidence type="ECO:0000313" key="2">
    <source>
        <dbReference type="Proteomes" id="UP001519296"/>
    </source>
</evidence>
<reference evidence="1 2" key="1">
    <citation type="submission" date="2018-02" db="EMBL/GenBank/DDBJ databases">
        <title>Draft genome sequence of Streptococcus oricebi CCUG 70868T type strain.</title>
        <authorList>
            <person name="Mendez V."/>
            <person name="Salva-Serra F."/>
            <person name="Jaen-Luchoro D."/>
            <person name="Gonzales-Siles L."/>
            <person name="Karlsson R."/>
            <person name="Engstrom-Jakobsson H."/>
            <person name="Busquets A."/>
            <person name="Gomila M."/>
            <person name="Pineiro-Iglesias B."/>
            <person name="Bennasar-Figueras A."/>
            <person name="Seeger M."/>
            <person name="Moore E."/>
        </authorList>
    </citation>
    <scope>NUCLEOTIDE SEQUENCE [LARGE SCALE GENOMIC DNA]</scope>
    <source>
        <strain evidence="1 2">CCUG 70868</strain>
    </source>
</reference>
<evidence type="ECO:0008006" key="3">
    <source>
        <dbReference type="Google" id="ProtNLM"/>
    </source>
</evidence>
<dbReference type="NCBIfam" id="TIGR04197">
    <property type="entry name" value="T7SS_SACOL2603"/>
    <property type="match status" value="1"/>
</dbReference>
<name>A0ABS5B478_9STRE</name>
<dbReference type="RefSeq" id="WP_209628052.1">
    <property type="nucleotide sequence ID" value="NZ_PRDG01000003.1"/>
</dbReference>
<keyword evidence="2" id="KW-1185">Reference proteome</keyword>